<reference evidence="2" key="1">
    <citation type="submission" date="2018-11" db="EMBL/GenBank/DDBJ databases">
        <authorList>
            <person name="Grassa J C."/>
        </authorList>
    </citation>
    <scope>NUCLEOTIDE SEQUENCE [LARGE SCALE GENOMIC DNA]</scope>
</reference>
<sequence length="71" mass="7997">MNFKAKGTKSSLSFSSSLSLLSLNSLVWDSATISLTDHDTRSVSHPIFIFISWHMVQKFWAFVCMIAILCL</sequence>
<dbReference type="Gramene" id="novel_model_5423_5bd9a17a">
    <property type="protein sequence ID" value="cds.novel_model_5423_5bd9a17a"/>
    <property type="gene ID" value="novel_gene_2808_5bd9a17a"/>
</dbReference>
<evidence type="ECO:0000313" key="3">
    <source>
        <dbReference type="Proteomes" id="UP000596661"/>
    </source>
</evidence>
<evidence type="ECO:0000256" key="1">
    <source>
        <dbReference type="SAM" id="Phobius"/>
    </source>
</evidence>
<keyword evidence="1" id="KW-0812">Transmembrane</keyword>
<dbReference type="Proteomes" id="UP000596661">
    <property type="component" value="Chromosome 6"/>
</dbReference>
<feature type="transmembrane region" description="Helical" evidence="1">
    <location>
        <begin position="45"/>
        <end position="70"/>
    </location>
</feature>
<proteinExistence type="predicted"/>
<name>A0A803R5R8_CANSA</name>
<keyword evidence="1" id="KW-1133">Transmembrane helix</keyword>
<evidence type="ECO:0000313" key="2">
    <source>
        <dbReference type="EnsemblPlants" id="cds.novel_model_5423_5bd9a17a"/>
    </source>
</evidence>
<keyword evidence="1" id="KW-0472">Membrane</keyword>
<dbReference type="EMBL" id="UZAU01000596">
    <property type="status" value="NOT_ANNOTATED_CDS"/>
    <property type="molecule type" value="Genomic_DNA"/>
</dbReference>
<reference evidence="2" key="2">
    <citation type="submission" date="2021-03" db="UniProtKB">
        <authorList>
            <consortium name="EnsemblPlants"/>
        </authorList>
    </citation>
    <scope>IDENTIFICATION</scope>
</reference>
<keyword evidence="3" id="KW-1185">Reference proteome</keyword>
<accession>A0A803R5R8</accession>
<dbReference type="EnsemblPlants" id="novel_model_5423_5bd9a17a">
    <property type="protein sequence ID" value="cds.novel_model_5423_5bd9a17a"/>
    <property type="gene ID" value="novel_gene_2808_5bd9a17a"/>
</dbReference>
<dbReference type="AlphaFoldDB" id="A0A803R5R8"/>
<organism evidence="2 3">
    <name type="scientific">Cannabis sativa</name>
    <name type="common">Hemp</name>
    <name type="synonym">Marijuana</name>
    <dbReference type="NCBI Taxonomy" id="3483"/>
    <lineage>
        <taxon>Eukaryota</taxon>
        <taxon>Viridiplantae</taxon>
        <taxon>Streptophyta</taxon>
        <taxon>Embryophyta</taxon>
        <taxon>Tracheophyta</taxon>
        <taxon>Spermatophyta</taxon>
        <taxon>Magnoliopsida</taxon>
        <taxon>eudicotyledons</taxon>
        <taxon>Gunneridae</taxon>
        <taxon>Pentapetalae</taxon>
        <taxon>rosids</taxon>
        <taxon>fabids</taxon>
        <taxon>Rosales</taxon>
        <taxon>Cannabaceae</taxon>
        <taxon>Cannabis</taxon>
    </lineage>
</organism>
<protein>
    <submittedName>
        <fullName evidence="2">Uncharacterized protein</fullName>
    </submittedName>
</protein>